<comment type="caution">
    <text evidence="1">The sequence shown here is derived from an EMBL/GenBank/DDBJ whole genome shotgun (WGS) entry which is preliminary data.</text>
</comment>
<organism evidence="1 2">
    <name type="scientific">Dethiosulfatarculus sandiegensis</name>
    <dbReference type="NCBI Taxonomy" id="1429043"/>
    <lineage>
        <taxon>Bacteria</taxon>
        <taxon>Pseudomonadati</taxon>
        <taxon>Thermodesulfobacteriota</taxon>
        <taxon>Desulfarculia</taxon>
        <taxon>Desulfarculales</taxon>
        <taxon>Desulfarculaceae</taxon>
        <taxon>Dethiosulfatarculus</taxon>
    </lineage>
</organism>
<dbReference type="EMBL" id="AZAC01000083">
    <property type="protein sequence ID" value="KIX10810.1"/>
    <property type="molecule type" value="Genomic_DNA"/>
</dbReference>
<gene>
    <name evidence="1" type="ORF">X474_28010</name>
</gene>
<dbReference type="AlphaFoldDB" id="A0A0D2JMU6"/>
<protein>
    <submittedName>
        <fullName evidence="1">Uncharacterized protein</fullName>
    </submittedName>
</protein>
<accession>A0A0D2JMU6</accession>
<sequence length="70" mass="8032">MHHGLDSQKGAPLGVIMNPPISRITCNQSEKGHITEPETAYDLTRRTFSKGYSIYRMNFFFGLPAGRFWR</sequence>
<keyword evidence="2" id="KW-1185">Reference proteome</keyword>
<dbReference type="STRING" id="1429043.X474_28010"/>
<dbReference type="Proteomes" id="UP000032233">
    <property type="component" value="Unassembled WGS sequence"/>
</dbReference>
<dbReference type="InParanoid" id="A0A0D2JMU6"/>
<name>A0A0D2JMU6_9BACT</name>
<proteinExistence type="predicted"/>
<reference evidence="1 2" key="1">
    <citation type="submission" date="2013-11" db="EMBL/GenBank/DDBJ databases">
        <title>Metagenomic analysis of a methanogenic consortium involved in long chain n-alkane degradation.</title>
        <authorList>
            <person name="Davidova I.A."/>
            <person name="Callaghan A.V."/>
            <person name="Wawrik B."/>
            <person name="Pruitt S."/>
            <person name="Marks C."/>
            <person name="Duncan K.E."/>
            <person name="Suflita J.M."/>
        </authorList>
    </citation>
    <scope>NUCLEOTIDE SEQUENCE [LARGE SCALE GENOMIC DNA]</scope>
    <source>
        <strain evidence="1 2">SPR</strain>
    </source>
</reference>
<evidence type="ECO:0000313" key="2">
    <source>
        <dbReference type="Proteomes" id="UP000032233"/>
    </source>
</evidence>
<evidence type="ECO:0000313" key="1">
    <source>
        <dbReference type="EMBL" id="KIX10810.1"/>
    </source>
</evidence>